<dbReference type="Proteomes" id="UP000738349">
    <property type="component" value="Unassembled WGS sequence"/>
</dbReference>
<proteinExistence type="predicted"/>
<name>A0A9P9D2S8_9HYPO</name>
<comment type="caution">
    <text evidence="1">The sequence shown here is derived from an EMBL/GenBank/DDBJ whole genome shotgun (WGS) entry which is preliminary data.</text>
</comment>
<protein>
    <submittedName>
        <fullName evidence="1">Uncharacterized protein</fullName>
    </submittedName>
</protein>
<sequence length="231" mass="26435">MVWHLFKEVIILNEQIRQAQDPIFRDLVRRARASALTEEDLALLNTRVITSLFMPELEGATFVVKLNALRHHLNLVRTEHFARCRSQRIYIFPAQHSRTTSTSSFPLYLEDLLQQRDQGTKIPFQGLFLYTPGMPGVILANICTLLGHVNGTRGIPSGIVIDPSADFFEIDDLFILCTKPPACVLFRQENPKHLGFEHLQANDFPVFPIERSITIKTYSYKGRLSRQQSLT</sequence>
<gene>
    <name evidence="1" type="ORF">EDB81DRAFT_363240</name>
</gene>
<keyword evidence="2" id="KW-1185">Reference proteome</keyword>
<reference evidence="1" key="1">
    <citation type="journal article" date="2021" name="Nat. Commun.">
        <title>Genetic determinants of endophytism in the Arabidopsis root mycobiome.</title>
        <authorList>
            <person name="Mesny F."/>
            <person name="Miyauchi S."/>
            <person name="Thiergart T."/>
            <person name="Pickel B."/>
            <person name="Atanasova L."/>
            <person name="Karlsson M."/>
            <person name="Huettel B."/>
            <person name="Barry K.W."/>
            <person name="Haridas S."/>
            <person name="Chen C."/>
            <person name="Bauer D."/>
            <person name="Andreopoulos W."/>
            <person name="Pangilinan J."/>
            <person name="LaButti K."/>
            <person name="Riley R."/>
            <person name="Lipzen A."/>
            <person name="Clum A."/>
            <person name="Drula E."/>
            <person name="Henrissat B."/>
            <person name="Kohler A."/>
            <person name="Grigoriev I.V."/>
            <person name="Martin F.M."/>
            <person name="Hacquard S."/>
        </authorList>
    </citation>
    <scope>NUCLEOTIDE SEQUENCE</scope>
    <source>
        <strain evidence="1">MPI-CAGE-AT-0147</strain>
    </source>
</reference>
<accession>A0A9P9D2S8</accession>
<organism evidence="1 2">
    <name type="scientific">Dactylonectria macrodidyma</name>
    <dbReference type="NCBI Taxonomy" id="307937"/>
    <lineage>
        <taxon>Eukaryota</taxon>
        <taxon>Fungi</taxon>
        <taxon>Dikarya</taxon>
        <taxon>Ascomycota</taxon>
        <taxon>Pezizomycotina</taxon>
        <taxon>Sordariomycetes</taxon>
        <taxon>Hypocreomycetidae</taxon>
        <taxon>Hypocreales</taxon>
        <taxon>Nectriaceae</taxon>
        <taxon>Dactylonectria</taxon>
    </lineage>
</organism>
<dbReference type="OrthoDB" id="4917073at2759"/>
<dbReference type="AlphaFoldDB" id="A0A9P9D2S8"/>
<evidence type="ECO:0000313" key="2">
    <source>
        <dbReference type="Proteomes" id="UP000738349"/>
    </source>
</evidence>
<dbReference type="EMBL" id="JAGMUV010000041">
    <property type="protein sequence ID" value="KAH7111386.1"/>
    <property type="molecule type" value="Genomic_DNA"/>
</dbReference>
<evidence type="ECO:0000313" key="1">
    <source>
        <dbReference type="EMBL" id="KAH7111386.1"/>
    </source>
</evidence>